<feature type="region of interest" description="Disordered" evidence="1">
    <location>
        <begin position="239"/>
        <end position="269"/>
    </location>
</feature>
<dbReference type="Pfam" id="PF00651">
    <property type="entry name" value="BTB"/>
    <property type="match status" value="1"/>
</dbReference>
<dbReference type="InterPro" id="IPR000210">
    <property type="entry name" value="BTB/POZ_dom"/>
</dbReference>
<dbReference type="EMBL" id="MU865964">
    <property type="protein sequence ID" value="KAK4445602.1"/>
    <property type="molecule type" value="Genomic_DNA"/>
</dbReference>
<evidence type="ECO:0000313" key="4">
    <source>
        <dbReference type="Proteomes" id="UP001321760"/>
    </source>
</evidence>
<organism evidence="3 4">
    <name type="scientific">Podospora aff. communis PSN243</name>
    <dbReference type="NCBI Taxonomy" id="3040156"/>
    <lineage>
        <taxon>Eukaryota</taxon>
        <taxon>Fungi</taxon>
        <taxon>Dikarya</taxon>
        <taxon>Ascomycota</taxon>
        <taxon>Pezizomycotina</taxon>
        <taxon>Sordariomycetes</taxon>
        <taxon>Sordariomycetidae</taxon>
        <taxon>Sordariales</taxon>
        <taxon>Podosporaceae</taxon>
        <taxon>Podospora</taxon>
    </lineage>
</organism>
<gene>
    <name evidence="3" type="ORF">QBC34DRAFT_163646</name>
</gene>
<name>A0AAV9GCI1_9PEZI</name>
<feature type="compositionally biased region" description="Polar residues" evidence="1">
    <location>
        <begin position="9"/>
        <end position="18"/>
    </location>
</feature>
<reference evidence="3" key="1">
    <citation type="journal article" date="2023" name="Mol. Phylogenet. Evol.">
        <title>Genome-scale phylogeny and comparative genomics of the fungal order Sordariales.</title>
        <authorList>
            <person name="Hensen N."/>
            <person name="Bonometti L."/>
            <person name="Westerberg I."/>
            <person name="Brannstrom I.O."/>
            <person name="Guillou S."/>
            <person name="Cros-Aarteil S."/>
            <person name="Calhoun S."/>
            <person name="Haridas S."/>
            <person name="Kuo A."/>
            <person name="Mondo S."/>
            <person name="Pangilinan J."/>
            <person name="Riley R."/>
            <person name="LaButti K."/>
            <person name="Andreopoulos B."/>
            <person name="Lipzen A."/>
            <person name="Chen C."/>
            <person name="Yan M."/>
            <person name="Daum C."/>
            <person name="Ng V."/>
            <person name="Clum A."/>
            <person name="Steindorff A."/>
            <person name="Ohm R.A."/>
            <person name="Martin F."/>
            <person name="Silar P."/>
            <person name="Natvig D.O."/>
            <person name="Lalanne C."/>
            <person name="Gautier V."/>
            <person name="Ament-Velasquez S.L."/>
            <person name="Kruys A."/>
            <person name="Hutchinson M.I."/>
            <person name="Powell A.J."/>
            <person name="Barry K."/>
            <person name="Miller A.N."/>
            <person name="Grigoriev I.V."/>
            <person name="Debuchy R."/>
            <person name="Gladieux P."/>
            <person name="Hiltunen Thoren M."/>
            <person name="Johannesson H."/>
        </authorList>
    </citation>
    <scope>NUCLEOTIDE SEQUENCE</scope>
    <source>
        <strain evidence="3">PSN243</strain>
    </source>
</reference>
<reference evidence="3" key="2">
    <citation type="submission" date="2023-05" db="EMBL/GenBank/DDBJ databases">
        <authorList>
            <consortium name="Lawrence Berkeley National Laboratory"/>
            <person name="Steindorff A."/>
            <person name="Hensen N."/>
            <person name="Bonometti L."/>
            <person name="Westerberg I."/>
            <person name="Brannstrom I.O."/>
            <person name="Guillou S."/>
            <person name="Cros-Aarteil S."/>
            <person name="Calhoun S."/>
            <person name="Haridas S."/>
            <person name="Kuo A."/>
            <person name="Mondo S."/>
            <person name="Pangilinan J."/>
            <person name="Riley R."/>
            <person name="Labutti K."/>
            <person name="Andreopoulos B."/>
            <person name="Lipzen A."/>
            <person name="Chen C."/>
            <person name="Yanf M."/>
            <person name="Daum C."/>
            <person name="Ng V."/>
            <person name="Clum A."/>
            <person name="Ohm R."/>
            <person name="Martin F."/>
            <person name="Silar P."/>
            <person name="Natvig D."/>
            <person name="Lalanne C."/>
            <person name="Gautier V."/>
            <person name="Ament-Velasquez S.L."/>
            <person name="Kruys A."/>
            <person name="Hutchinson M.I."/>
            <person name="Powell A.J."/>
            <person name="Barry K."/>
            <person name="Miller A.N."/>
            <person name="Grigoriev I.V."/>
            <person name="Debuchy R."/>
            <person name="Gladieux P."/>
            <person name="Thoren M.H."/>
            <person name="Johannesson H."/>
        </authorList>
    </citation>
    <scope>NUCLEOTIDE SEQUENCE</scope>
    <source>
        <strain evidence="3">PSN243</strain>
    </source>
</reference>
<dbReference type="AlphaFoldDB" id="A0AAV9GCI1"/>
<feature type="region of interest" description="Disordered" evidence="1">
    <location>
        <begin position="1"/>
        <end position="20"/>
    </location>
</feature>
<dbReference type="Gene3D" id="3.30.710.10">
    <property type="entry name" value="Potassium Channel Kv1.1, Chain A"/>
    <property type="match status" value="1"/>
</dbReference>
<dbReference type="InterPro" id="IPR011333">
    <property type="entry name" value="SKP1/BTB/POZ_sf"/>
</dbReference>
<evidence type="ECO:0000313" key="3">
    <source>
        <dbReference type="EMBL" id="KAK4445602.1"/>
    </source>
</evidence>
<accession>A0AAV9GCI1</accession>
<feature type="domain" description="BTB" evidence="2">
    <location>
        <begin position="27"/>
        <end position="102"/>
    </location>
</feature>
<comment type="caution">
    <text evidence="3">The sequence shown here is derived from an EMBL/GenBank/DDBJ whole genome shotgun (WGS) entry which is preliminary data.</text>
</comment>
<dbReference type="SUPFAM" id="SSF54695">
    <property type="entry name" value="POZ domain"/>
    <property type="match status" value="1"/>
</dbReference>
<protein>
    <recommendedName>
        <fullName evidence="2">BTB domain-containing protein</fullName>
    </recommendedName>
</protein>
<evidence type="ECO:0000259" key="2">
    <source>
        <dbReference type="PROSITE" id="PS50097"/>
    </source>
</evidence>
<dbReference type="PROSITE" id="PS50097">
    <property type="entry name" value="BTB"/>
    <property type="match status" value="1"/>
</dbReference>
<dbReference type="Proteomes" id="UP001321760">
    <property type="component" value="Unassembled WGS sequence"/>
</dbReference>
<sequence length="269" mass="29745">MMAPKTSAPPKSTGSSHPATIHIDKDGDLTLIISQNEQEFTVCSKALSQATPVFKVMLYGNFNEAKPADASIPWIVRLPDDDAEAATLLLNATHSNFDRMPKKVNAGNLHQALIFADKYDLTRYLDPWMHKWMNPHIKNLRRRRPDIPSSFAECCAIMGILNATGQRKWLCRMVDILCRNTRIGPAGTSASKAAITTVGVSVYTKISDHINSPFIPDAVGGGTFNEKTQPRTHADMDRHRFSGAIPSPCPRKNIRDIEEGVPGQSQRRA</sequence>
<keyword evidence="4" id="KW-1185">Reference proteome</keyword>
<evidence type="ECO:0000256" key="1">
    <source>
        <dbReference type="SAM" id="MobiDB-lite"/>
    </source>
</evidence>
<proteinExistence type="predicted"/>